<evidence type="ECO:0000256" key="13">
    <source>
        <dbReference type="ARBA" id="ARBA00023268"/>
    </source>
</evidence>
<gene>
    <name evidence="21" type="primary">GDB1</name>
    <name evidence="21" type="ORF">PICST_74319</name>
</gene>
<evidence type="ECO:0000256" key="11">
    <source>
        <dbReference type="ARBA" id="ARBA00022801"/>
    </source>
</evidence>
<dbReference type="KEGG" id="pic:PICST_74319"/>
<organism evidence="21 22">
    <name type="scientific">Scheffersomyces stipitis (strain ATCC 58785 / CBS 6054 / NBRC 10063 / NRRL Y-11545)</name>
    <name type="common">Yeast</name>
    <name type="synonym">Pichia stipitis</name>
    <dbReference type="NCBI Taxonomy" id="322104"/>
    <lineage>
        <taxon>Eukaryota</taxon>
        <taxon>Fungi</taxon>
        <taxon>Dikarya</taxon>
        <taxon>Ascomycota</taxon>
        <taxon>Saccharomycotina</taxon>
        <taxon>Pichiomycetes</taxon>
        <taxon>Debaryomycetaceae</taxon>
        <taxon>Scheffersomyces</taxon>
    </lineage>
</organism>
<dbReference type="EC" id="2.4.1.25" evidence="5"/>
<dbReference type="GO" id="GO:0004135">
    <property type="term" value="F:amylo-alpha-1,6-glucosidase activity"/>
    <property type="evidence" value="ECO:0007669"/>
    <property type="project" value="UniProtKB-EC"/>
</dbReference>
<protein>
    <recommendedName>
        <fullName evidence="7">Glycogen debranching enzyme</fullName>
        <ecNumber evidence="5">2.4.1.25</ecNumber>
        <ecNumber evidence="6">3.2.1.33</ecNumber>
    </recommendedName>
    <alternativeName>
        <fullName evidence="16">Glycogen debrancher</fullName>
    </alternativeName>
</protein>
<comment type="similarity">
    <text evidence="15">Belongs to the glycogen debranching enzyme family.</text>
</comment>
<dbReference type="GeneID" id="4850919"/>
<dbReference type="InParanoid" id="A3GF70"/>
<dbReference type="Pfam" id="PF14701">
    <property type="entry name" value="hDGE_amylase"/>
    <property type="match status" value="1"/>
</dbReference>
<evidence type="ECO:0000259" key="19">
    <source>
        <dbReference type="Pfam" id="PF14701"/>
    </source>
</evidence>
<evidence type="ECO:0000256" key="16">
    <source>
        <dbReference type="ARBA" id="ARBA00031477"/>
    </source>
</evidence>
<dbReference type="InterPro" id="IPR017853">
    <property type="entry name" value="GH"/>
</dbReference>
<dbReference type="PANTHER" id="PTHR10569">
    <property type="entry name" value="GLYCOGEN DEBRANCHING ENZYME"/>
    <property type="match status" value="1"/>
</dbReference>
<evidence type="ECO:0000256" key="14">
    <source>
        <dbReference type="ARBA" id="ARBA00023295"/>
    </source>
</evidence>
<evidence type="ECO:0000256" key="7">
    <source>
        <dbReference type="ARBA" id="ARBA00020723"/>
    </source>
</evidence>
<dbReference type="SUPFAM" id="SSF48208">
    <property type="entry name" value="Six-hairpin glycosidases"/>
    <property type="match status" value="1"/>
</dbReference>
<evidence type="ECO:0000256" key="4">
    <source>
        <dbReference type="ARBA" id="ARBA00004496"/>
    </source>
</evidence>
<dbReference type="InterPro" id="IPR032788">
    <property type="entry name" value="AGL_central"/>
</dbReference>
<keyword evidence="12" id="KW-0320">Glycogen biosynthesis</keyword>
<dbReference type="FunFam" id="3.20.20.80:FF:000242">
    <property type="entry name" value="Glycogen debranching enzyme Gdb1, putative"/>
    <property type="match status" value="1"/>
</dbReference>
<dbReference type="eggNOG" id="KOG3625">
    <property type="taxonomic scope" value="Eukaryota"/>
</dbReference>
<dbReference type="GO" id="GO:0005978">
    <property type="term" value="P:glycogen biosynthetic process"/>
    <property type="evidence" value="ECO:0007669"/>
    <property type="project" value="UniProtKB-KW"/>
</dbReference>
<keyword evidence="10 21" id="KW-0808">Transferase</keyword>
<comment type="function">
    <text evidence="3">Multifunctional enzyme acting as 1,4-alpha-D-glucan:1,4-alpha-D-glucan 4-alpha-D-glycosyltransferase and amylo-1,6-glucosidase in glycogen degradation.</text>
</comment>
<dbReference type="InterPro" id="IPR012341">
    <property type="entry name" value="6hp_glycosidase-like_sf"/>
</dbReference>
<dbReference type="Pfam" id="PF14699">
    <property type="entry name" value="hGDE_N"/>
    <property type="match status" value="1"/>
</dbReference>
<dbReference type="STRING" id="322104.A3GF70"/>
<feature type="domain" description="Glycogen debranching enzyme central" evidence="20">
    <location>
        <begin position="721"/>
        <end position="961"/>
    </location>
</feature>
<dbReference type="Gene3D" id="1.50.10.10">
    <property type="match status" value="1"/>
</dbReference>
<accession>A3GF70</accession>
<keyword evidence="22" id="KW-1185">Reference proteome</keyword>
<evidence type="ECO:0000259" key="18">
    <source>
        <dbReference type="Pfam" id="PF14699"/>
    </source>
</evidence>
<keyword evidence="8" id="KW-0963">Cytoplasm</keyword>
<dbReference type="EC" id="3.2.1.33" evidence="6"/>
<dbReference type="HOGENOM" id="CLU_001517_2_0_1"/>
<feature type="domain" description="Glycogen debranching enzyme C-terminal" evidence="17">
    <location>
        <begin position="1033"/>
        <end position="1507"/>
    </location>
</feature>
<evidence type="ECO:0000256" key="15">
    <source>
        <dbReference type="ARBA" id="ARBA00025780"/>
    </source>
</evidence>
<dbReference type="NCBIfam" id="TIGR01531">
    <property type="entry name" value="glyc_debranch"/>
    <property type="match status" value="1"/>
</dbReference>
<dbReference type="InterPro" id="IPR029436">
    <property type="entry name" value="AGL_euk_N"/>
</dbReference>
<evidence type="ECO:0000256" key="10">
    <source>
        <dbReference type="ARBA" id="ARBA00022679"/>
    </source>
</evidence>
<dbReference type="Pfam" id="PF14702">
    <property type="entry name" value="hGDE_central"/>
    <property type="match status" value="1"/>
</dbReference>
<dbReference type="InterPro" id="IPR032792">
    <property type="entry name" value="AGL_glucanoTrfase"/>
</dbReference>
<evidence type="ECO:0000256" key="12">
    <source>
        <dbReference type="ARBA" id="ARBA00023056"/>
    </source>
</evidence>
<dbReference type="InterPro" id="IPR006421">
    <property type="entry name" value="Glycogen_debranch_met"/>
</dbReference>
<dbReference type="OMA" id="YEEGHVH"/>
<comment type="subcellular location">
    <subcellularLocation>
        <location evidence="4">Cytoplasm</location>
    </subcellularLocation>
</comment>
<dbReference type="EMBL" id="AAVQ01000001">
    <property type="protein sequence ID" value="EAZ63299.2"/>
    <property type="molecule type" value="Genomic_DNA"/>
</dbReference>
<evidence type="ECO:0000259" key="17">
    <source>
        <dbReference type="Pfam" id="PF06202"/>
    </source>
</evidence>
<dbReference type="Gene3D" id="3.20.20.80">
    <property type="entry name" value="Glycosidases"/>
    <property type="match status" value="2"/>
</dbReference>
<keyword evidence="13" id="KW-0511">Multifunctional enzyme</keyword>
<comment type="catalytic activity">
    <reaction evidence="1">
        <text>Transfers a segment of a (1-&gt;4)-alpha-D-glucan to a new position in an acceptor, which may be glucose or a (1-&gt;4)-alpha-D-glucan.</text>
        <dbReference type="EC" id="2.4.1.25"/>
    </reaction>
</comment>
<dbReference type="SUPFAM" id="SSF51445">
    <property type="entry name" value="(Trans)glycosidases"/>
    <property type="match status" value="1"/>
</dbReference>
<dbReference type="OrthoDB" id="10248904at2759"/>
<dbReference type="PANTHER" id="PTHR10569:SF2">
    <property type="entry name" value="GLYCOGEN DEBRANCHING ENZYME"/>
    <property type="match status" value="1"/>
</dbReference>
<dbReference type="FunCoup" id="A3GF70">
    <property type="interactions" value="424"/>
</dbReference>
<keyword evidence="14" id="KW-0326">Glycosidase</keyword>
<evidence type="ECO:0000259" key="20">
    <source>
        <dbReference type="Pfam" id="PF14702"/>
    </source>
</evidence>
<evidence type="ECO:0000313" key="22">
    <source>
        <dbReference type="Proteomes" id="UP000002258"/>
    </source>
</evidence>
<reference evidence="21 22" key="1">
    <citation type="journal article" date="2007" name="Nat. Biotechnol.">
        <title>Genome sequence of the lignocellulose-bioconverting and xylose-fermenting yeast Pichia stipitis.</title>
        <authorList>
            <person name="Jeffries T.W."/>
            <person name="Grigoriev I.V."/>
            <person name="Grimwood J."/>
            <person name="Laplaza J.M."/>
            <person name="Aerts A."/>
            <person name="Salamov A."/>
            <person name="Schmutz J."/>
            <person name="Lindquist E."/>
            <person name="Dehal P."/>
            <person name="Shapiro H."/>
            <person name="Jin Y.S."/>
            <person name="Passoth V."/>
            <person name="Richardson P.M."/>
        </authorList>
    </citation>
    <scope>NUCLEOTIDE SEQUENCE [LARGE SCALE GENOMIC DNA]</scope>
    <source>
        <strain evidence="22">ATCC 58785 / CBS 6054 / NBRC 10063 / NRRL Y-11545</strain>
    </source>
</reference>
<evidence type="ECO:0000256" key="9">
    <source>
        <dbReference type="ARBA" id="ARBA00022676"/>
    </source>
</evidence>
<keyword evidence="9 21" id="KW-0328">Glycosyltransferase</keyword>
<comment type="catalytic activity">
    <reaction evidence="2">
        <text>Hydrolysis of (1-&gt;6)-alpha-D-glucosidic branch linkages in glycogen phosphorylase limit dextrin.</text>
        <dbReference type="EC" id="3.2.1.33"/>
    </reaction>
</comment>
<dbReference type="InterPro" id="IPR010401">
    <property type="entry name" value="AGL/Gdb1"/>
</dbReference>
<dbReference type="GO" id="GO:0005980">
    <property type="term" value="P:glycogen catabolic process"/>
    <property type="evidence" value="ECO:0007669"/>
    <property type="project" value="InterPro"/>
</dbReference>
<proteinExistence type="inferred from homology"/>
<evidence type="ECO:0000256" key="5">
    <source>
        <dbReference type="ARBA" id="ARBA00012560"/>
    </source>
</evidence>
<comment type="caution">
    <text evidence="21">The sequence shown here is derived from an EMBL/GenBank/DDBJ whole genome shotgun (WGS) entry which is preliminary data.</text>
</comment>
<dbReference type="Proteomes" id="UP000002258">
    <property type="component" value="Chromosome 1"/>
</dbReference>
<name>A3GF70_PICST</name>
<dbReference type="FunFam" id="1.50.10.10:FF:000039">
    <property type="entry name" value="Glycogen debranching enzyme Gdb1, putative"/>
    <property type="match status" value="1"/>
</dbReference>
<dbReference type="RefSeq" id="XP_001387322.2">
    <property type="nucleotide sequence ID" value="XM_001387285.1"/>
</dbReference>
<dbReference type="CDD" id="cd11327">
    <property type="entry name" value="AmyAc_Glg_debranch_2"/>
    <property type="match status" value="1"/>
</dbReference>
<sequence>MSQRTLLLRLSNSGEPENSEGISNGIYILPALPHLKGYKKGDPLFHLVFQLNAASSVTRDGTLLTNLPKDSSSPFKRHEYSEYLIGSSFDKDASISVPIFRPGSYNYFIRYTDANDTSATTEKFYFNVPPALYINGEYVAFNALNVETVVSKWVGSLSNWETFFTRVADKGYNMIHFTPLQERGSSDSPYSIYDQLQYDPKIFKDNSEAISVIKKLLANHGLLSLTDVVWNHTADNSEWLREYPDSGYNAETAPHLTAAIELDASLLEFSRNLKSLSLPTEINNEHDLHLVVDGISQHVIGKLQLWQYYVFNKEDTLAEIKKNFYDSTYKITPVDIPTSVNKDSIEELATYTLEVASVHGQPILEKRFSNKLDARKFLGILYTVLEARDLDFEVVAQKSSAIIDQINAPLYSSYDDDVKSILSQVSDRIKFLRLAGNGPKLGLVTDKNPLTEAYFTRFTGKDGKSWALANNGWIWGGNPLVDFASSKSKAYLRREVIVWSDCVKLRYGSGPSDSPHLWERMIQYTQDCARTFSGFRIDNCHSTPLHVGEALLDAAREVNSNLYVVAELFTGSEEMDKFFVERLGINTLIREAMQAWNVQELSRLVHKHGGRPIGSLTWLPLDDFALPADKEPTKGKYIDSYTEMEIPKVLTKQAPHAMFMDCTHDNEMPAQKRTPEDTLPNAALVAFCSSAIGSVYGYDEIFPRLLDVVNETRQYSIEDNGIGQVKKKLHAIRKNLAAESEDILRDHEMYIHHEGQYITIQRHNAKTGKGWFLIARSKFDGHEGPQTLSPVVLSGTIAKCEFSYTLKVTGEYQHSDTVLTGIPAKVEEIRSPAIEFNGKETIIKVDDSFITGSIAVFSTEIPGVDLSLDKFVKEGAVEASLGLDLSDLNALLYRCSSEERDASFGKEDVYSIPGYGALVYAGLEGWNTALKHVIWQNNLGHPICDHIRQGEWALDYIVNRLDIYSKNSPNLKKFQEWLRSRIEAIKKVPYFLRPHYFTLVVGIAYEAARFRALRGLGVHVQTATNFVQSLALTSVQMIGRMNNTSLLPTEQVSCIAAGLPHFSNDYMRCWGRDVFISFRGLMLVTERYDDAKNHILGFAKTLKHGLIPNLLDAGRNPRYNARDAVWFFLQAIQEYVKYAPDGIKILDERVARRFPLDDTYIPHTDKRAFSYESSIREVIYEILARHAKGIKYREANAGPNLDSQMKDEGFNVEVYIDWKTGLVHGGSQSNCGTWMDKMGESEKAGSKGVPGTPRDGAAIELQGLMKSALRFVNELNTKGSFEYTEVEKNDGSKISLVDWEKLVQDNFEKHFFIPVDASDDDKFVVDASLVNRRGIYKDLYRSGKPYEDYQLRANFPIAMVAAPELFTPKNALAALRTADRVIRGPVGLRTLDPSDWNYRPYYNNSEDSEDFATSKGRNYHQGPEWVWVFGYFLRAFMLFHYIEDKSCKTESGELTDFMLTGLNARIQGHQKWIKESPWAGLTELTNKDGAFCYDSSPTQAWSTSCLLDLYYDLWSDEHYKNSNGRK</sequence>
<feature type="domain" description="Glycogen debranching enzyme glucanotransferase" evidence="19">
    <location>
        <begin position="138"/>
        <end position="563"/>
    </location>
</feature>
<keyword evidence="11" id="KW-0378">Hydrolase</keyword>
<feature type="domain" description="Eukaryotic glycogen debranching enzyme N-terminal" evidence="18">
    <location>
        <begin position="48"/>
        <end position="135"/>
    </location>
</feature>
<evidence type="ECO:0000256" key="2">
    <source>
        <dbReference type="ARBA" id="ARBA00000927"/>
    </source>
</evidence>
<dbReference type="Pfam" id="PF06202">
    <property type="entry name" value="GDE_C"/>
    <property type="match status" value="1"/>
</dbReference>
<dbReference type="GO" id="GO:0004134">
    <property type="term" value="F:4-alpha-glucanotransferase activity"/>
    <property type="evidence" value="ECO:0007669"/>
    <property type="project" value="UniProtKB-EC"/>
</dbReference>
<dbReference type="InterPro" id="IPR008928">
    <property type="entry name" value="6-hairpin_glycosidase_sf"/>
</dbReference>
<evidence type="ECO:0000256" key="8">
    <source>
        <dbReference type="ARBA" id="ARBA00022490"/>
    </source>
</evidence>
<evidence type="ECO:0000256" key="3">
    <source>
        <dbReference type="ARBA" id="ARBA00003530"/>
    </source>
</evidence>
<dbReference type="GO" id="GO:0005737">
    <property type="term" value="C:cytoplasm"/>
    <property type="evidence" value="ECO:0007669"/>
    <property type="project" value="UniProtKB-SubCell"/>
</dbReference>
<evidence type="ECO:0000256" key="6">
    <source>
        <dbReference type="ARBA" id="ARBA00012778"/>
    </source>
</evidence>
<dbReference type="InterPro" id="IPR032790">
    <property type="entry name" value="GDE_C"/>
</dbReference>
<evidence type="ECO:0000256" key="1">
    <source>
        <dbReference type="ARBA" id="ARBA00000439"/>
    </source>
</evidence>
<evidence type="ECO:0000313" key="21">
    <source>
        <dbReference type="EMBL" id="EAZ63299.2"/>
    </source>
</evidence>